<keyword evidence="2" id="KW-1185">Reference proteome</keyword>
<protein>
    <submittedName>
        <fullName evidence="1">Uncharacterized protein</fullName>
    </submittedName>
</protein>
<evidence type="ECO:0000313" key="2">
    <source>
        <dbReference type="Proteomes" id="UP000593568"/>
    </source>
</evidence>
<dbReference type="Proteomes" id="UP000593568">
    <property type="component" value="Unassembled WGS sequence"/>
</dbReference>
<reference evidence="1 2" key="1">
    <citation type="journal article" date="2019" name="Genome Biol. Evol.">
        <title>Insights into the evolution of the New World diploid cottons (Gossypium, subgenus Houzingenia) based on genome sequencing.</title>
        <authorList>
            <person name="Grover C.E."/>
            <person name="Arick M.A. 2nd"/>
            <person name="Thrash A."/>
            <person name="Conover J.L."/>
            <person name="Sanders W.S."/>
            <person name="Peterson D.G."/>
            <person name="Frelichowski J.E."/>
            <person name="Scheffler J.A."/>
            <person name="Scheffler B.E."/>
            <person name="Wendel J.F."/>
        </authorList>
    </citation>
    <scope>NUCLEOTIDE SEQUENCE [LARGE SCALE GENOMIC DNA]</scope>
    <source>
        <strain evidence="1">8</strain>
        <tissue evidence="1">Leaf</tissue>
    </source>
</reference>
<proteinExistence type="predicted"/>
<sequence length="20" mass="2479">MRPYFSMWLLIHSITDLRQA</sequence>
<evidence type="ECO:0000313" key="1">
    <source>
        <dbReference type="EMBL" id="MBA0785654.1"/>
    </source>
</evidence>
<organism evidence="1 2">
    <name type="scientific">Gossypium trilobum</name>
    <dbReference type="NCBI Taxonomy" id="34281"/>
    <lineage>
        <taxon>Eukaryota</taxon>
        <taxon>Viridiplantae</taxon>
        <taxon>Streptophyta</taxon>
        <taxon>Embryophyta</taxon>
        <taxon>Tracheophyta</taxon>
        <taxon>Spermatophyta</taxon>
        <taxon>Magnoliopsida</taxon>
        <taxon>eudicotyledons</taxon>
        <taxon>Gunneridae</taxon>
        <taxon>Pentapetalae</taxon>
        <taxon>rosids</taxon>
        <taxon>malvids</taxon>
        <taxon>Malvales</taxon>
        <taxon>Malvaceae</taxon>
        <taxon>Malvoideae</taxon>
        <taxon>Gossypium</taxon>
    </lineage>
</organism>
<dbReference type="AlphaFoldDB" id="A0A7J9FL01"/>
<name>A0A7J9FL01_9ROSI</name>
<comment type="caution">
    <text evidence="1">The sequence shown here is derived from an EMBL/GenBank/DDBJ whole genome shotgun (WGS) entry which is preliminary data.</text>
</comment>
<accession>A0A7J9FL01</accession>
<dbReference type="EMBL" id="JABEZW010219612">
    <property type="protein sequence ID" value="MBA0785654.1"/>
    <property type="molecule type" value="Genomic_DNA"/>
</dbReference>
<gene>
    <name evidence="1" type="ORF">Gotri_000018</name>
</gene>